<dbReference type="PANTHER" id="PTHR33050:SF7">
    <property type="entry name" value="RIBONUCLEASE H"/>
    <property type="match status" value="1"/>
</dbReference>
<dbReference type="InterPro" id="IPR052055">
    <property type="entry name" value="Hepadnavirus_pol/RT"/>
</dbReference>
<accession>A0A6J8E562</accession>
<dbReference type="Proteomes" id="UP000507470">
    <property type="component" value="Unassembled WGS sequence"/>
</dbReference>
<dbReference type="CDD" id="cd09275">
    <property type="entry name" value="RNase_HI_RT_DIRS1"/>
    <property type="match status" value="1"/>
</dbReference>
<protein>
    <recommendedName>
        <fullName evidence="1">Reverse transcriptase domain-containing protein</fullName>
    </recommendedName>
</protein>
<evidence type="ECO:0000259" key="1">
    <source>
        <dbReference type="PROSITE" id="PS50878"/>
    </source>
</evidence>
<dbReference type="PANTHER" id="PTHR33050">
    <property type="entry name" value="REVERSE TRANSCRIPTASE DOMAIN-CONTAINING PROTEIN"/>
    <property type="match status" value="1"/>
</dbReference>
<dbReference type="SUPFAM" id="SSF56672">
    <property type="entry name" value="DNA/RNA polymerases"/>
    <property type="match status" value="1"/>
</dbReference>
<dbReference type="Gene3D" id="3.30.70.270">
    <property type="match status" value="1"/>
</dbReference>
<dbReference type="InterPro" id="IPR043128">
    <property type="entry name" value="Rev_trsase/Diguanyl_cyclase"/>
</dbReference>
<proteinExistence type="predicted"/>
<dbReference type="InterPro" id="IPR043502">
    <property type="entry name" value="DNA/RNA_pol_sf"/>
</dbReference>
<dbReference type="InterPro" id="IPR000477">
    <property type="entry name" value="RT_dom"/>
</dbReference>
<reference evidence="2 3" key="1">
    <citation type="submission" date="2020-06" db="EMBL/GenBank/DDBJ databases">
        <authorList>
            <person name="Li R."/>
            <person name="Bekaert M."/>
        </authorList>
    </citation>
    <scope>NUCLEOTIDE SEQUENCE [LARGE SCALE GENOMIC DNA]</scope>
    <source>
        <strain evidence="3">wild</strain>
    </source>
</reference>
<sequence length="339" mass="38534">MEQKDRVDTNKQLKELLPELLVNKTFSGKRKTTGNQFSNDWSKKSKFDNAQQGSTITGAKSALPFGPTSAPRVIAKVVSVVAAHIRAQGIRLVVYLDDWFLVNQGSLMLVQDREIVLNLLVKLGFIINLKKSFLTPTQKITYIGALFHLDLGLVMPTQERVLKLQKTVKEMKLKNHATARDFLHLLGIMASCIEMIPYASLHMRPIQIYLLSHWRPTSQNLELNVPITQYLKSHLIWWSDTANITKGRSLQNWETHVTITTDASTSNVWGGHMDSQIVQGTWSEIQKTQHINCLELEAVLKTIQHFLPQLKRKNVLLRCDNSTVVQYINKQGHHINSAL</sequence>
<dbReference type="AlphaFoldDB" id="A0A6J8E562"/>
<dbReference type="Pfam" id="PF00078">
    <property type="entry name" value="RVT_1"/>
    <property type="match status" value="1"/>
</dbReference>
<name>A0A6J8E562_MYTCO</name>
<dbReference type="PROSITE" id="PS50878">
    <property type="entry name" value="RT_POL"/>
    <property type="match status" value="1"/>
</dbReference>
<keyword evidence="3" id="KW-1185">Reference proteome</keyword>
<evidence type="ECO:0000313" key="3">
    <source>
        <dbReference type="Proteomes" id="UP000507470"/>
    </source>
</evidence>
<feature type="domain" description="Reverse transcriptase" evidence="1">
    <location>
        <begin position="1"/>
        <end position="147"/>
    </location>
</feature>
<evidence type="ECO:0000313" key="2">
    <source>
        <dbReference type="EMBL" id="CAC5415236.1"/>
    </source>
</evidence>
<dbReference type="EMBL" id="CACVKT020008387">
    <property type="protein sequence ID" value="CAC5415236.1"/>
    <property type="molecule type" value="Genomic_DNA"/>
</dbReference>
<dbReference type="OrthoDB" id="6782814at2759"/>
<gene>
    <name evidence="2" type="ORF">MCOR_47942</name>
</gene>
<organism evidence="2 3">
    <name type="scientific">Mytilus coruscus</name>
    <name type="common">Sea mussel</name>
    <dbReference type="NCBI Taxonomy" id="42192"/>
    <lineage>
        <taxon>Eukaryota</taxon>
        <taxon>Metazoa</taxon>
        <taxon>Spiralia</taxon>
        <taxon>Lophotrochozoa</taxon>
        <taxon>Mollusca</taxon>
        <taxon>Bivalvia</taxon>
        <taxon>Autobranchia</taxon>
        <taxon>Pteriomorphia</taxon>
        <taxon>Mytilida</taxon>
        <taxon>Mytiloidea</taxon>
        <taxon>Mytilidae</taxon>
        <taxon>Mytilinae</taxon>
        <taxon>Mytilus</taxon>
    </lineage>
</organism>